<dbReference type="InterPro" id="IPR036034">
    <property type="entry name" value="PDZ_sf"/>
</dbReference>
<keyword evidence="4" id="KW-1185">Reference proteome</keyword>
<feature type="domain" description="PDZ" evidence="2">
    <location>
        <begin position="335"/>
        <end position="405"/>
    </location>
</feature>
<dbReference type="InterPro" id="IPR001478">
    <property type="entry name" value="PDZ"/>
</dbReference>
<comment type="caution">
    <text evidence="3">The sequence shown here is derived from an EMBL/GenBank/DDBJ whole genome shotgun (WGS) entry which is preliminary data.</text>
</comment>
<keyword evidence="1" id="KW-0732">Signal</keyword>
<dbReference type="SUPFAM" id="SSF50630">
    <property type="entry name" value="Acid proteases"/>
    <property type="match status" value="1"/>
</dbReference>
<evidence type="ECO:0000313" key="3">
    <source>
        <dbReference type="EMBL" id="RAJ98074.1"/>
    </source>
</evidence>
<dbReference type="RefSeq" id="WP_111629012.1">
    <property type="nucleotide sequence ID" value="NZ_QLMC01000003.1"/>
</dbReference>
<name>A0A327X1B0_LARAB</name>
<dbReference type="SMART" id="SM00228">
    <property type="entry name" value="PDZ"/>
    <property type="match status" value="1"/>
</dbReference>
<dbReference type="Gene3D" id="2.30.42.10">
    <property type="match status" value="1"/>
</dbReference>
<proteinExistence type="predicted"/>
<evidence type="ECO:0000256" key="1">
    <source>
        <dbReference type="SAM" id="SignalP"/>
    </source>
</evidence>
<dbReference type="InterPro" id="IPR034122">
    <property type="entry name" value="Retropepsin-like_bacterial"/>
</dbReference>
<dbReference type="SUPFAM" id="SSF50156">
    <property type="entry name" value="PDZ domain-like"/>
    <property type="match status" value="1"/>
</dbReference>
<dbReference type="OrthoDB" id="3521766at2"/>
<organism evidence="3 4">
    <name type="scientific">Larkinella arboricola</name>
    <dbReference type="NCBI Taxonomy" id="643671"/>
    <lineage>
        <taxon>Bacteria</taxon>
        <taxon>Pseudomonadati</taxon>
        <taxon>Bacteroidota</taxon>
        <taxon>Cytophagia</taxon>
        <taxon>Cytophagales</taxon>
        <taxon>Spirosomataceae</taxon>
        <taxon>Larkinella</taxon>
    </lineage>
</organism>
<accession>A0A327X1B0</accession>
<feature type="signal peptide" evidence="1">
    <location>
        <begin position="1"/>
        <end position="19"/>
    </location>
</feature>
<sequence length="419" mass="47142">MKPVVLFFAMLLCWQGVQAGDDEQNNADKYGYFIANNRKQTRIPFQLHSNLIIVPVRINNSDTLHFILDTGVSSVIITDPTAVRRQPLRFTRKVKLSGAGEGGQLMASVAIDNELRMGQMQATHQNIVVLDDDILRLSEYVGVPVHGIFGYDVFSNFVVTIDFQRRELVLNNPKNYRYRRSHGSRYPISIQDTKPYTDVMALLEGGKTLPIRVVIDTGAGHALLINRSNGDDIRLPDKVIRAQLGRGLSGVINGSLGRIEKIRLGSFEMANVVASFPDSTSFGFRIAEHAAERNGNLGCEILRRFKVTFNYHDKYMVLKPVKRILKQSFEHDMSGLELKARGTNFRNYYIEKVIEDSPAGRSGLKDGDEILYINNTSASDLNVSDIYKMLQKGEGKEINILVRRNGSIVFAQFALKRMI</sequence>
<dbReference type="Pfam" id="PF17820">
    <property type="entry name" value="PDZ_6"/>
    <property type="match status" value="1"/>
</dbReference>
<dbReference type="PROSITE" id="PS50106">
    <property type="entry name" value="PDZ"/>
    <property type="match status" value="1"/>
</dbReference>
<evidence type="ECO:0000313" key="4">
    <source>
        <dbReference type="Proteomes" id="UP000248790"/>
    </source>
</evidence>
<dbReference type="AlphaFoldDB" id="A0A327X1B0"/>
<protein>
    <submittedName>
        <fullName evidence="3">PDZ domain-containing protein</fullName>
    </submittedName>
</protein>
<dbReference type="Pfam" id="PF13650">
    <property type="entry name" value="Asp_protease_2"/>
    <property type="match status" value="2"/>
</dbReference>
<dbReference type="EMBL" id="QLMC01000003">
    <property type="protein sequence ID" value="RAJ98074.1"/>
    <property type="molecule type" value="Genomic_DNA"/>
</dbReference>
<evidence type="ECO:0000259" key="2">
    <source>
        <dbReference type="PROSITE" id="PS50106"/>
    </source>
</evidence>
<dbReference type="InterPro" id="IPR041489">
    <property type="entry name" value="PDZ_6"/>
</dbReference>
<dbReference type="CDD" id="cd05483">
    <property type="entry name" value="retropepsin_like_bacteria"/>
    <property type="match status" value="1"/>
</dbReference>
<dbReference type="Gene3D" id="2.40.70.10">
    <property type="entry name" value="Acid Proteases"/>
    <property type="match status" value="2"/>
</dbReference>
<dbReference type="Proteomes" id="UP000248790">
    <property type="component" value="Unassembled WGS sequence"/>
</dbReference>
<gene>
    <name evidence="3" type="ORF">LX87_02982</name>
</gene>
<dbReference type="InterPro" id="IPR021109">
    <property type="entry name" value="Peptidase_aspartic_dom_sf"/>
</dbReference>
<feature type="chain" id="PRO_5016333873" evidence="1">
    <location>
        <begin position="20"/>
        <end position="419"/>
    </location>
</feature>
<reference evidence="3 4" key="1">
    <citation type="submission" date="2018-06" db="EMBL/GenBank/DDBJ databases">
        <title>Genomic Encyclopedia of Archaeal and Bacterial Type Strains, Phase II (KMG-II): from individual species to whole genera.</title>
        <authorList>
            <person name="Goeker M."/>
        </authorList>
    </citation>
    <scope>NUCLEOTIDE SEQUENCE [LARGE SCALE GENOMIC DNA]</scope>
    <source>
        <strain evidence="3 4">DSM 21851</strain>
    </source>
</reference>